<keyword evidence="5" id="KW-0418">Kinase</keyword>
<dbReference type="SUPFAM" id="SSF55785">
    <property type="entry name" value="PYP-like sensor domain (PAS domain)"/>
    <property type="match status" value="2"/>
</dbReference>
<dbReference type="InterPro" id="IPR000014">
    <property type="entry name" value="PAS"/>
</dbReference>
<dbReference type="InterPro" id="IPR029016">
    <property type="entry name" value="GAF-like_dom_sf"/>
</dbReference>
<protein>
    <recommendedName>
        <fullName evidence="2">histidine kinase</fullName>
        <ecNumber evidence="2">2.7.13.3</ecNumber>
    </recommendedName>
</protein>
<dbReference type="GO" id="GO:0016020">
    <property type="term" value="C:membrane"/>
    <property type="evidence" value="ECO:0007669"/>
    <property type="project" value="InterPro"/>
</dbReference>
<dbReference type="Gene3D" id="3.30.450.40">
    <property type="match status" value="1"/>
</dbReference>
<evidence type="ECO:0000256" key="3">
    <source>
        <dbReference type="ARBA" id="ARBA00022553"/>
    </source>
</evidence>
<dbReference type="EMBL" id="FAOZ01000025">
    <property type="protein sequence ID" value="CUU59176.1"/>
    <property type="molecule type" value="Genomic_DNA"/>
</dbReference>
<comment type="catalytic activity">
    <reaction evidence="1">
        <text>ATP + protein L-histidine = ADP + protein N-phospho-L-histidine.</text>
        <dbReference type="EC" id="2.7.13.3"/>
    </reaction>
</comment>
<dbReference type="InterPro" id="IPR013767">
    <property type="entry name" value="PAS_fold"/>
</dbReference>
<sequence length="534" mass="57394">MRSVSRGTLQRGDSRRTGAGRDGDAARGREAEDVLDSLSEVVFRTDAEGRWTYLNRAWTTLTGFDVVASLGARFLDYVHPDEVEYTVTLFMSVVAGGADHCHHETRYRTRDGSYRRVQIRATVVRDTAGAVVGNIGTILDVTAARRDEKTIGEHAALLDLVSTGVPVGELPVGVALYDADLRLWRGSPVIDEIVGVPQCVGDRLDQLTERLSPAGPHQRCLGGEWGMIAAALATHHAQVGDLDLRGEHDSARSVRITVIPWLRGGEEMLALVFTDITDLRRAEREAHRLCRRAERGRAWLAASAEITTSVLAAPDPRDALGLVARIGRRTAAADLGILAVPDEDGALVVTAAAVAPDLPADAEALRGLTVTRDPDAGADMPTAGQTVVLKGLHVRGNRAVPTPELTLTGALAVPLRLTRNTSPIMILGYRSSSPHLAASDIELVEAFAADAALALDLAEAHQEHARLAVLEDRDRIARDLGDLVLQRLFAIGLHLQSLTRVAGDLISARLNAAIAALDQTIEEIRRTILHVQSA</sequence>
<dbReference type="Gene3D" id="3.30.450.20">
    <property type="entry name" value="PAS domain"/>
    <property type="match status" value="2"/>
</dbReference>
<dbReference type="Proteomes" id="UP000198802">
    <property type="component" value="Unassembled WGS sequence"/>
</dbReference>
<dbReference type="Pfam" id="PF07730">
    <property type="entry name" value="HisKA_3"/>
    <property type="match status" value="1"/>
</dbReference>
<evidence type="ECO:0000256" key="5">
    <source>
        <dbReference type="ARBA" id="ARBA00022777"/>
    </source>
</evidence>
<dbReference type="PANTHER" id="PTHR43304">
    <property type="entry name" value="PHYTOCHROME-LIKE PROTEIN CPH1"/>
    <property type="match status" value="1"/>
</dbReference>
<dbReference type="SUPFAM" id="SSF55781">
    <property type="entry name" value="GAF domain-like"/>
    <property type="match status" value="1"/>
</dbReference>
<accession>A0A0S4QWK9</accession>
<dbReference type="SMART" id="SM00091">
    <property type="entry name" value="PAS"/>
    <property type="match status" value="1"/>
</dbReference>
<dbReference type="RefSeq" id="WP_054571077.1">
    <property type="nucleotide sequence ID" value="NZ_FAOZ01000025.1"/>
</dbReference>
<organism evidence="9 10">
    <name type="scientific">Parafrankia irregularis</name>
    <dbReference type="NCBI Taxonomy" id="795642"/>
    <lineage>
        <taxon>Bacteria</taxon>
        <taxon>Bacillati</taxon>
        <taxon>Actinomycetota</taxon>
        <taxon>Actinomycetes</taxon>
        <taxon>Frankiales</taxon>
        <taxon>Frankiaceae</taxon>
        <taxon>Parafrankia</taxon>
    </lineage>
</organism>
<dbReference type="InterPro" id="IPR001610">
    <property type="entry name" value="PAC"/>
</dbReference>
<dbReference type="AlphaFoldDB" id="A0A0S4QWK9"/>
<dbReference type="InterPro" id="IPR052162">
    <property type="entry name" value="Sensor_kinase/Photoreceptor"/>
</dbReference>
<keyword evidence="4" id="KW-0808">Transferase</keyword>
<dbReference type="GO" id="GO:0006355">
    <property type="term" value="P:regulation of DNA-templated transcription"/>
    <property type="evidence" value="ECO:0007669"/>
    <property type="project" value="InterPro"/>
</dbReference>
<dbReference type="CDD" id="cd00130">
    <property type="entry name" value="PAS"/>
    <property type="match status" value="1"/>
</dbReference>
<evidence type="ECO:0000256" key="6">
    <source>
        <dbReference type="SAM" id="MobiDB-lite"/>
    </source>
</evidence>
<feature type="region of interest" description="Disordered" evidence="6">
    <location>
        <begin position="1"/>
        <end position="29"/>
    </location>
</feature>
<evidence type="ECO:0000256" key="2">
    <source>
        <dbReference type="ARBA" id="ARBA00012438"/>
    </source>
</evidence>
<dbReference type="InterPro" id="IPR035965">
    <property type="entry name" value="PAS-like_dom_sf"/>
</dbReference>
<keyword evidence="3" id="KW-0597">Phosphoprotein</keyword>
<dbReference type="Pfam" id="PF00989">
    <property type="entry name" value="PAS"/>
    <property type="match status" value="1"/>
</dbReference>
<dbReference type="PROSITE" id="PS50113">
    <property type="entry name" value="PAC"/>
    <property type="match status" value="1"/>
</dbReference>
<evidence type="ECO:0000259" key="7">
    <source>
        <dbReference type="PROSITE" id="PS50112"/>
    </source>
</evidence>
<feature type="domain" description="PAC" evidence="8">
    <location>
        <begin position="101"/>
        <end position="153"/>
    </location>
</feature>
<evidence type="ECO:0000256" key="1">
    <source>
        <dbReference type="ARBA" id="ARBA00000085"/>
    </source>
</evidence>
<dbReference type="InterPro" id="IPR011712">
    <property type="entry name" value="Sig_transdc_His_kin_sub3_dim/P"/>
</dbReference>
<evidence type="ECO:0000259" key="8">
    <source>
        <dbReference type="PROSITE" id="PS50113"/>
    </source>
</evidence>
<keyword evidence="10" id="KW-1185">Reference proteome</keyword>
<dbReference type="GO" id="GO:0046983">
    <property type="term" value="F:protein dimerization activity"/>
    <property type="evidence" value="ECO:0007669"/>
    <property type="project" value="InterPro"/>
</dbReference>
<dbReference type="InterPro" id="IPR000700">
    <property type="entry name" value="PAS-assoc_C"/>
</dbReference>
<evidence type="ECO:0000256" key="4">
    <source>
        <dbReference type="ARBA" id="ARBA00022679"/>
    </source>
</evidence>
<reference evidence="10" key="1">
    <citation type="submission" date="2015-11" db="EMBL/GenBank/DDBJ databases">
        <authorList>
            <person name="Varghese N."/>
        </authorList>
    </citation>
    <scope>NUCLEOTIDE SEQUENCE [LARGE SCALE GENOMIC DNA]</scope>
    <source>
        <strain evidence="10">DSM 45899</strain>
    </source>
</reference>
<dbReference type="EC" id="2.7.13.3" evidence="2"/>
<feature type="compositionally biased region" description="Basic and acidic residues" evidence="6">
    <location>
        <begin position="12"/>
        <end position="29"/>
    </location>
</feature>
<dbReference type="Gene3D" id="1.20.5.1930">
    <property type="match status" value="1"/>
</dbReference>
<evidence type="ECO:0000313" key="9">
    <source>
        <dbReference type="EMBL" id="CUU59176.1"/>
    </source>
</evidence>
<dbReference type="PANTHER" id="PTHR43304:SF1">
    <property type="entry name" value="PAC DOMAIN-CONTAINING PROTEIN"/>
    <property type="match status" value="1"/>
</dbReference>
<dbReference type="NCBIfam" id="TIGR00229">
    <property type="entry name" value="sensory_box"/>
    <property type="match status" value="1"/>
</dbReference>
<dbReference type="GO" id="GO:0000155">
    <property type="term" value="F:phosphorelay sensor kinase activity"/>
    <property type="evidence" value="ECO:0007669"/>
    <property type="project" value="InterPro"/>
</dbReference>
<evidence type="ECO:0000313" key="10">
    <source>
        <dbReference type="Proteomes" id="UP000198802"/>
    </source>
</evidence>
<feature type="domain" description="PAS" evidence="7">
    <location>
        <begin position="27"/>
        <end position="97"/>
    </location>
</feature>
<gene>
    <name evidence="9" type="ORF">Ga0074812_12566</name>
</gene>
<name>A0A0S4QWK9_9ACTN</name>
<dbReference type="PROSITE" id="PS50112">
    <property type="entry name" value="PAS"/>
    <property type="match status" value="1"/>
</dbReference>
<proteinExistence type="predicted"/>
<dbReference type="SMART" id="SM00086">
    <property type="entry name" value="PAC"/>
    <property type="match status" value="2"/>
</dbReference>